<dbReference type="EMBL" id="JH159164">
    <property type="protein sequence ID" value="EGZ06409.1"/>
    <property type="molecule type" value="Genomic_DNA"/>
</dbReference>
<name>G5AE07_PHYSP</name>
<organism evidence="1 2">
    <name type="scientific">Phytophthora sojae (strain P6497)</name>
    <name type="common">Soybean stem and root rot agent</name>
    <name type="synonym">Phytophthora megasperma f. sp. glycines</name>
    <dbReference type="NCBI Taxonomy" id="1094619"/>
    <lineage>
        <taxon>Eukaryota</taxon>
        <taxon>Sar</taxon>
        <taxon>Stramenopiles</taxon>
        <taxon>Oomycota</taxon>
        <taxon>Peronosporomycetes</taxon>
        <taxon>Peronosporales</taxon>
        <taxon>Peronosporaceae</taxon>
        <taxon>Phytophthora</taxon>
    </lineage>
</organism>
<dbReference type="SUPFAM" id="SSF47473">
    <property type="entry name" value="EF-hand"/>
    <property type="match status" value="1"/>
</dbReference>
<evidence type="ECO:0008006" key="3">
    <source>
        <dbReference type="Google" id="ProtNLM"/>
    </source>
</evidence>
<evidence type="ECO:0000313" key="2">
    <source>
        <dbReference type="Proteomes" id="UP000002640"/>
    </source>
</evidence>
<accession>G5AE07</accession>
<evidence type="ECO:0000313" key="1">
    <source>
        <dbReference type="EMBL" id="EGZ06409.1"/>
    </source>
</evidence>
<dbReference type="Proteomes" id="UP000002640">
    <property type="component" value="Unassembled WGS sequence"/>
</dbReference>
<dbReference type="InParanoid" id="G5AE07"/>
<dbReference type="STRING" id="1094619.G5AE07"/>
<dbReference type="AlphaFoldDB" id="G5AE07"/>
<sequence>MGVAISQPADGRDCKDSPLAVAAVAEITQFTLVQLQALQAMWCSEDSREEGDLATREADLGCEEFEAALNSVNFAASDRAIFDRLFTLMDRTGDERVLATQFLIGASVLLRGPLDVKLQAALQFASDADSSPGFEGGLSPDALIFALTTIAAVASFFGDPLVPSGDINRVVEDLIGADGNCSCDELVKSLEDHSLVQQYAYSRDCDN</sequence>
<protein>
    <recommendedName>
        <fullName evidence="3">EF-hand domain-containing protein</fullName>
    </recommendedName>
</protein>
<dbReference type="Gene3D" id="1.10.238.10">
    <property type="entry name" value="EF-hand"/>
    <property type="match status" value="1"/>
</dbReference>
<proteinExistence type="predicted"/>
<dbReference type="OMA" id="ALQAIWC"/>
<reference evidence="1 2" key="1">
    <citation type="journal article" date="2006" name="Science">
        <title>Phytophthora genome sequences uncover evolutionary origins and mechanisms of pathogenesis.</title>
        <authorList>
            <person name="Tyler B.M."/>
            <person name="Tripathy S."/>
            <person name="Zhang X."/>
            <person name="Dehal P."/>
            <person name="Jiang R.H."/>
            <person name="Aerts A."/>
            <person name="Arredondo F.D."/>
            <person name="Baxter L."/>
            <person name="Bensasson D."/>
            <person name="Beynon J.L."/>
            <person name="Chapman J."/>
            <person name="Damasceno C.M."/>
            <person name="Dorrance A.E."/>
            <person name="Dou D."/>
            <person name="Dickerman A.W."/>
            <person name="Dubchak I.L."/>
            <person name="Garbelotto M."/>
            <person name="Gijzen M."/>
            <person name="Gordon S.G."/>
            <person name="Govers F."/>
            <person name="Grunwald N.J."/>
            <person name="Huang W."/>
            <person name="Ivors K.L."/>
            <person name="Jones R.W."/>
            <person name="Kamoun S."/>
            <person name="Krampis K."/>
            <person name="Lamour K.H."/>
            <person name="Lee M.K."/>
            <person name="McDonald W.H."/>
            <person name="Medina M."/>
            <person name="Meijer H.J."/>
            <person name="Nordberg E.K."/>
            <person name="Maclean D.J."/>
            <person name="Ospina-Giraldo M.D."/>
            <person name="Morris P.F."/>
            <person name="Phuntumart V."/>
            <person name="Putnam N.H."/>
            <person name="Rash S."/>
            <person name="Rose J.K."/>
            <person name="Sakihama Y."/>
            <person name="Salamov A.A."/>
            <person name="Savidor A."/>
            <person name="Scheuring C.F."/>
            <person name="Smith B.M."/>
            <person name="Sobral B.W."/>
            <person name="Terry A."/>
            <person name="Torto-Alalibo T.A."/>
            <person name="Win J."/>
            <person name="Xu Z."/>
            <person name="Zhang H."/>
            <person name="Grigoriev I.V."/>
            <person name="Rokhsar D.S."/>
            <person name="Boore J.L."/>
        </authorList>
    </citation>
    <scope>NUCLEOTIDE SEQUENCE [LARGE SCALE GENOMIC DNA]</scope>
    <source>
        <strain evidence="1 2">P6497</strain>
    </source>
</reference>
<dbReference type="InterPro" id="IPR011992">
    <property type="entry name" value="EF-hand-dom_pair"/>
</dbReference>
<gene>
    <name evidence="1" type="ORF">PHYSODRAFT_341670</name>
</gene>
<dbReference type="RefSeq" id="XP_009538306.1">
    <property type="nucleotide sequence ID" value="XM_009540011.1"/>
</dbReference>
<dbReference type="KEGG" id="psoj:PHYSODRAFT_341670"/>
<dbReference type="GeneID" id="20648121"/>
<keyword evidence="2" id="KW-1185">Reference proteome</keyword>